<gene>
    <name evidence="1" type="ORF">Cni_G01404</name>
</gene>
<dbReference type="InterPro" id="IPR044963">
    <property type="entry name" value="SDH4"/>
</dbReference>
<keyword evidence="2" id="KW-1185">Reference proteome</keyword>
<evidence type="ECO:0008006" key="3">
    <source>
        <dbReference type="Google" id="ProtNLM"/>
    </source>
</evidence>
<dbReference type="AlphaFoldDB" id="A0AAQ3JP42"/>
<dbReference type="PANTHER" id="PTHR36358">
    <property type="entry name" value="SUCCINATE DEHYDROGENASE SUBUNIT 4, MITOCHONDRIAL"/>
    <property type="match status" value="1"/>
</dbReference>
<proteinExistence type="predicted"/>
<protein>
    <recommendedName>
        <fullName evidence="3">Succinate dehydrogenase subunit 4</fullName>
    </recommendedName>
</protein>
<sequence length="242" mass="26920">MTSRLLSRSKIQAVSRLLHPSALSDPVSSTQCLRGLGSLASHPLPDPRSAAPRIDRPIAASPVISPATLLGHLGSGKICCNGKILPDCTFSSLSGNAQFLARSLHLKTQCGEMNTQVDNLQLRDTNMPCTVGVEKPNCFSPLEGTLTRERKSELVSESWKVKRMELSLKTTYALIPPLLLISKTKLTTSMLIMCIYWQAYGFFKEIFLDYVHHEVTRKWVLIYFKLLLFILAKDTVLAFDLV</sequence>
<accession>A0AAQ3JP42</accession>
<dbReference type="GO" id="GO:0006121">
    <property type="term" value="P:mitochondrial electron transport, succinate to ubiquinone"/>
    <property type="evidence" value="ECO:0007669"/>
    <property type="project" value="InterPro"/>
</dbReference>
<organism evidence="1 2">
    <name type="scientific">Canna indica</name>
    <name type="common">Indian-shot</name>
    <dbReference type="NCBI Taxonomy" id="4628"/>
    <lineage>
        <taxon>Eukaryota</taxon>
        <taxon>Viridiplantae</taxon>
        <taxon>Streptophyta</taxon>
        <taxon>Embryophyta</taxon>
        <taxon>Tracheophyta</taxon>
        <taxon>Spermatophyta</taxon>
        <taxon>Magnoliopsida</taxon>
        <taxon>Liliopsida</taxon>
        <taxon>Zingiberales</taxon>
        <taxon>Cannaceae</taxon>
        <taxon>Canna</taxon>
    </lineage>
</organism>
<dbReference type="Proteomes" id="UP001327560">
    <property type="component" value="Chromosome 1"/>
</dbReference>
<dbReference type="EMBL" id="CP136890">
    <property type="protein sequence ID" value="WOK92713.1"/>
    <property type="molecule type" value="Genomic_DNA"/>
</dbReference>
<dbReference type="GO" id="GO:0005743">
    <property type="term" value="C:mitochondrial inner membrane"/>
    <property type="evidence" value="ECO:0007669"/>
    <property type="project" value="InterPro"/>
</dbReference>
<evidence type="ECO:0000313" key="2">
    <source>
        <dbReference type="Proteomes" id="UP001327560"/>
    </source>
</evidence>
<name>A0AAQ3JP42_9LILI</name>
<evidence type="ECO:0000313" key="1">
    <source>
        <dbReference type="EMBL" id="WOK92713.1"/>
    </source>
</evidence>
<dbReference type="GO" id="GO:0006099">
    <property type="term" value="P:tricarboxylic acid cycle"/>
    <property type="evidence" value="ECO:0007669"/>
    <property type="project" value="InterPro"/>
</dbReference>
<dbReference type="PANTHER" id="PTHR36358:SF1">
    <property type="entry name" value="SUCCINATE DEHYDROGENASE SUBUNIT 4, MITOCHONDRIAL"/>
    <property type="match status" value="1"/>
</dbReference>
<dbReference type="GO" id="GO:0045273">
    <property type="term" value="C:respiratory chain complex II (succinate dehydrogenase)"/>
    <property type="evidence" value="ECO:0007669"/>
    <property type="project" value="InterPro"/>
</dbReference>
<reference evidence="1 2" key="1">
    <citation type="submission" date="2023-10" db="EMBL/GenBank/DDBJ databases">
        <title>Chromosome-scale genome assembly provides insights into flower coloration mechanisms of Canna indica.</title>
        <authorList>
            <person name="Li C."/>
        </authorList>
    </citation>
    <scope>NUCLEOTIDE SEQUENCE [LARGE SCALE GENOMIC DNA]</scope>
    <source>
        <tissue evidence="1">Flower</tissue>
    </source>
</reference>